<dbReference type="InterPro" id="IPR041698">
    <property type="entry name" value="Methyltransf_25"/>
</dbReference>
<reference evidence="2 3" key="1">
    <citation type="submission" date="2017-05" db="EMBL/GenBank/DDBJ databases">
        <authorList>
            <person name="Varghese N."/>
            <person name="Submissions S."/>
        </authorList>
    </citation>
    <scope>NUCLEOTIDE SEQUENCE [LARGE SCALE GENOMIC DNA]</scope>
    <source>
        <strain evidence="2 3">DSM 26001</strain>
    </source>
</reference>
<organism evidence="2 3">
    <name type="scientific">Noviherbaspirillum suwonense</name>
    <dbReference type="NCBI Taxonomy" id="1224511"/>
    <lineage>
        <taxon>Bacteria</taxon>
        <taxon>Pseudomonadati</taxon>
        <taxon>Pseudomonadota</taxon>
        <taxon>Betaproteobacteria</taxon>
        <taxon>Burkholderiales</taxon>
        <taxon>Oxalobacteraceae</taxon>
        <taxon>Noviherbaspirillum</taxon>
    </lineage>
</organism>
<dbReference type="EMBL" id="FXUL01000009">
    <property type="protein sequence ID" value="SMP63861.1"/>
    <property type="molecule type" value="Genomic_DNA"/>
</dbReference>
<protein>
    <submittedName>
        <fullName evidence="2">Methyltransferase domain-containing protein</fullName>
    </submittedName>
</protein>
<dbReference type="CDD" id="cd02440">
    <property type="entry name" value="AdoMet_MTases"/>
    <property type="match status" value="1"/>
</dbReference>
<dbReference type="Pfam" id="PF13649">
    <property type="entry name" value="Methyltransf_25"/>
    <property type="match status" value="1"/>
</dbReference>
<keyword evidence="3" id="KW-1185">Reference proteome</keyword>
<dbReference type="Gene3D" id="3.40.50.150">
    <property type="entry name" value="Vaccinia Virus protein VP39"/>
    <property type="match status" value="1"/>
</dbReference>
<gene>
    <name evidence="2" type="ORF">SAMN06295970_109149</name>
</gene>
<accession>A0ABY1Q986</accession>
<dbReference type="GO" id="GO:0032259">
    <property type="term" value="P:methylation"/>
    <property type="evidence" value="ECO:0007669"/>
    <property type="project" value="UniProtKB-KW"/>
</dbReference>
<feature type="domain" description="Methyltransferase" evidence="1">
    <location>
        <begin position="46"/>
        <end position="138"/>
    </location>
</feature>
<dbReference type="GO" id="GO:0008168">
    <property type="term" value="F:methyltransferase activity"/>
    <property type="evidence" value="ECO:0007669"/>
    <property type="project" value="UniProtKB-KW"/>
</dbReference>
<dbReference type="Proteomes" id="UP001158049">
    <property type="component" value="Unassembled WGS sequence"/>
</dbReference>
<comment type="caution">
    <text evidence="2">The sequence shown here is derived from an EMBL/GenBank/DDBJ whole genome shotgun (WGS) entry which is preliminary data.</text>
</comment>
<evidence type="ECO:0000313" key="2">
    <source>
        <dbReference type="EMBL" id="SMP63861.1"/>
    </source>
</evidence>
<name>A0ABY1Q986_9BURK</name>
<sequence>MTNAPFFQSAETWNERYSAPGFAFGTQPNAYLADRRALFEPGKSALAVADGEGRNSVWLAQQGLNVDAFDISPVGVAKARQLAQQASVAVNYHVDSCDGWDWQPAAYDYVVAIFVQFADPEMRRRLFANMVAALKPGGLLVLQGYTPKQLDYNTGGPGQLDHLYTEEMLTSAFSALELVDMQVYEAELDEGARHRGMCALIGMVGRK</sequence>
<evidence type="ECO:0000259" key="1">
    <source>
        <dbReference type="Pfam" id="PF13649"/>
    </source>
</evidence>
<dbReference type="SUPFAM" id="SSF53335">
    <property type="entry name" value="S-adenosyl-L-methionine-dependent methyltransferases"/>
    <property type="match status" value="1"/>
</dbReference>
<dbReference type="InterPro" id="IPR029063">
    <property type="entry name" value="SAM-dependent_MTases_sf"/>
</dbReference>
<keyword evidence="2" id="KW-0808">Transferase</keyword>
<evidence type="ECO:0000313" key="3">
    <source>
        <dbReference type="Proteomes" id="UP001158049"/>
    </source>
</evidence>
<proteinExistence type="predicted"/>
<keyword evidence="2" id="KW-0489">Methyltransferase</keyword>